<proteinExistence type="inferred from homology"/>
<keyword evidence="1 3" id="KW-0806">Transcription termination</keyword>
<keyword evidence="3" id="KW-0547">Nucleotide-binding</keyword>
<dbReference type="EC" id="3.6.4.-" evidence="3"/>
<comment type="similarity">
    <text evidence="3">Belongs to the Rho family.</text>
</comment>
<feature type="domain" description="AAA+ ATPase" evidence="5">
    <location>
        <begin position="134"/>
        <end position="329"/>
    </location>
</feature>
<dbReference type="HAMAP" id="MF_01884">
    <property type="entry name" value="Rho"/>
    <property type="match status" value="1"/>
</dbReference>
<keyword evidence="2 3" id="KW-0694">RNA-binding</keyword>
<dbReference type="NCBIfam" id="NF006886">
    <property type="entry name" value="PRK09376.1"/>
    <property type="match status" value="1"/>
</dbReference>
<keyword evidence="3" id="KW-0347">Helicase</keyword>
<feature type="binding site" evidence="3">
    <location>
        <begin position="145"/>
        <end position="150"/>
    </location>
    <ligand>
        <name>ATP</name>
        <dbReference type="ChEBI" id="CHEBI:30616"/>
    </ligand>
</feature>
<reference evidence="6" key="1">
    <citation type="submission" date="2020-02" db="EMBL/GenBank/DDBJ databases">
        <authorList>
            <person name="Meier V. D."/>
        </authorList>
    </citation>
    <scope>NUCLEOTIDE SEQUENCE</scope>
    <source>
        <strain evidence="6">AVDCRST_MAG77</strain>
    </source>
</reference>
<dbReference type="GO" id="GO:0008186">
    <property type="term" value="F:ATP-dependent activity, acting on RNA"/>
    <property type="evidence" value="ECO:0007669"/>
    <property type="project" value="InterPro"/>
</dbReference>
<dbReference type="InterPro" id="IPR004665">
    <property type="entry name" value="Term_rho"/>
</dbReference>
<dbReference type="InterPro" id="IPR003593">
    <property type="entry name" value="AAA+_ATPase"/>
</dbReference>
<comment type="subunit">
    <text evidence="3">Homohexamer. The homohexamer assembles into an open ring structure.</text>
</comment>
<comment type="function">
    <text evidence="3">Facilitates transcription termination by a mechanism that involves Rho binding to the nascent RNA, activation of Rho's RNA-dependent ATPase activity, and release of the mRNA from the DNA template.</text>
</comment>
<keyword evidence="3" id="KW-0067">ATP-binding</keyword>
<evidence type="ECO:0000256" key="1">
    <source>
        <dbReference type="ARBA" id="ARBA00022472"/>
    </source>
</evidence>
<feature type="binding site" evidence="3">
    <location>
        <position position="176"/>
    </location>
    <ligand>
        <name>ATP</name>
        <dbReference type="ChEBI" id="CHEBI:30616"/>
    </ligand>
</feature>
<keyword evidence="3" id="KW-0378">Hydrolase</keyword>
<evidence type="ECO:0000259" key="5">
    <source>
        <dbReference type="SMART" id="SM00382"/>
    </source>
</evidence>
<gene>
    <name evidence="3" type="primary">rho</name>
    <name evidence="6" type="ORF">AVDCRST_MAG77-5386</name>
</gene>
<protein>
    <recommendedName>
        <fullName evidence="3">Transcription termination factor Rho</fullName>
        <ecNumber evidence="3">3.6.4.-</ecNumber>
    </recommendedName>
    <alternativeName>
        <fullName evidence="3">ATP-dependent helicase Rho</fullName>
    </alternativeName>
</protein>
<keyword evidence="3" id="KW-0804">Transcription</keyword>
<evidence type="ECO:0000313" key="6">
    <source>
        <dbReference type="EMBL" id="CAA9298312.1"/>
    </source>
</evidence>
<dbReference type="Gene3D" id="3.40.50.300">
    <property type="entry name" value="P-loop containing nucleotide triphosphate hydrolases"/>
    <property type="match status" value="1"/>
</dbReference>
<evidence type="ECO:0000256" key="4">
    <source>
        <dbReference type="SAM" id="MobiDB-lite"/>
    </source>
</evidence>
<dbReference type="GO" id="GO:0016787">
    <property type="term" value="F:hydrolase activity"/>
    <property type="evidence" value="ECO:0007669"/>
    <property type="project" value="UniProtKB-KW"/>
</dbReference>
<dbReference type="GO" id="GO:0005524">
    <property type="term" value="F:ATP binding"/>
    <property type="evidence" value="ECO:0007669"/>
    <property type="project" value="UniProtKB-UniRule"/>
</dbReference>
<dbReference type="GO" id="GO:0003723">
    <property type="term" value="F:RNA binding"/>
    <property type="evidence" value="ECO:0007669"/>
    <property type="project" value="UniProtKB-UniRule"/>
</dbReference>
<organism evidence="6">
    <name type="scientific">uncultured Chloroflexota bacterium</name>
    <dbReference type="NCBI Taxonomy" id="166587"/>
    <lineage>
        <taxon>Bacteria</taxon>
        <taxon>Bacillati</taxon>
        <taxon>Chloroflexota</taxon>
        <taxon>environmental samples</taxon>
    </lineage>
</organism>
<accession>A0A6J4K8K1</accession>
<evidence type="ECO:0000256" key="3">
    <source>
        <dbReference type="HAMAP-Rule" id="MF_01884"/>
    </source>
</evidence>
<sequence>MQVRQPAPVRPAAPPEPEEGYILELPDGRTVFRAATQPSQALRPSPRGDASIPPGFLLTRGLRPGDQAQALVDYSQRRPQVVGVLEVSGMLPADAAKRPRFDNMTAVHPERALRLERSGSVTSRVLDLFAPIGLGSRVLVVSPPKAGKTTVLREIALSVIENHPDARLICCLIGERPEEATELMRLLPAQTSTGTPVEVVVTTFDDATSRHAALAELTAERARRLVESGHDVVLLVDSMTRLVRAHNLAVRGPQAGRTLSGGMAAGALIPSRRFFGAARATSEGQSLTVVASCLVDTGSRQDDLVYEELKGTGNSEITLDRKLAERRLFPAINLPATGTRREELLLPPDRLEAVRKVRAVFATAENPTRAMERLIERLNATEDNDAFLATLPGGR</sequence>
<dbReference type="SUPFAM" id="SSF52540">
    <property type="entry name" value="P-loop containing nucleoside triphosphate hydrolases"/>
    <property type="match status" value="1"/>
</dbReference>
<dbReference type="GO" id="GO:0004386">
    <property type="term" value="F:helicase activity"/>
    <property type="evidence" value="ECO:0007669"/>
    <property type="project" value="UniProtKB-UniRule"/>
</dbReference>
<keyword evidence="3" id="KW-0805">Transcription regulation</keyword>
<dbReference type="EMBL" id="CADCTC010000282">
    <property type="protein sequence ID" value="CAA9298312.1"/>
    <property type="molecule type" value="Genomic_DNA"/>
</dbReference>
<feature type="region of interest" description="Disordered" evidence="4">
    <location>
        <begin position="1"/>
        <end position="21"/>
    </location>
</feature>
<dbReference type="PANTHER" id="PTHR46425:SF1">
    <property type="entry name" value="TRANSCRIPTION TERMINATION FACTOR RHO"/>
    <property type="match status" value="1"/>
</dbReference>
<dbReference type="GO" id="GO:0006353">
    <property type="term" value="P:DNA-templated transcription termination"/>
    <property type="evidence" value="ECO:0007669"/>
    <property type="project" value="UniProtKB-UniRule"/>
</dbReference>
<dbReference type="AlphaFoldDB" id="A0A6J4K8K1"/>
<dbReference type="SMART" id="SM00382">
    <property type="entry name" value="AAA"/>
    <property type="match status" value="1"/>
</dbReference>
<evidence type="ECO:0000256" key="2">
    <source>
        <dbReference type="ARBA" id="ARBA00022884"/>
    </source>
</evidence>
<name>A0A6J4K8K1_9CHLR</name>
<comment type="caution">
    <text evidence="3">Lacks conserved residue(s) required for the propagation of feature annotation.</text>
</comment>
<dbReference type="InterPro" id="IPR000194">
    <property type="entry name" value="ATPase_F1/V1/A1_a/bsu_nucl-bd"/>
</dbReference>
<dbReference type="InterPro" id="IPR027417">
    <property type="entry name" value="P-loop_NTPase"/>
</dbReference>
<dbReference type="Pfam" id="PF00006">
    <property type="entry name" value="ATP-synt_ab"/>
    <property type="match status" value="1"/>
</dbReference>
<dbReference type="PANTHER" id="PTHR46425">
    <property type="entry name" value="TRANSCRIPTION TERMINATION FACTOR RHO"/>
    <property type="match status" value="1"/>
</dbReference>